<organism evidence="1 2">
    <name type="scientific">Arcticibacterium luteifluviistationis</name>
    <dbReference type="NCBI Taxonomy" id="1784714"/>
    <lineage>
        <taxon>Bacteria</taxon>
        <taxon>Pseudomonadati</taxon>
        <taxon>Bacteroidota</taxon>
        <taxon>Cytophagia</taxon>
        <taxon>Cytophagales</taxon>
        <taxon>Leadbetterellaceae</taxon>
        <taxon>Arcticibacterium</taxon>
    </lineage>
</organism>
<protein>
    <submittedName>
        <fullName evidence="1">Uncharacterized protein</fullName>
    </submittedName>
</protein>
<dbReference type="EMBL" id="CP029480">
    <property type="protein sequence ID" value="AWV97283.1"/>
    <property type="molecule type" value="Genomic_DNA"/>
</dbReference>
<dbReference type="AlphaFoldDB" id="A0A2Z4G8B5"/>
<keyword evidence="2" id="KW-1185">Reference proteome</keyword>
<proteinExistence type="predicted"/>
<sequence>MKRIGKSLGVLLFVTIYCFAIGRVSTSNVSYASQNSEKGTHITSVSTDLFSGFVSSQRNISSSPNVHNSNFKDNFSGPGILEKKHTAVFISKYTQYVSSAKNLLIHHRKADIIFPFHYFW</sequence>
<dbReference type="RefSeq" id="WP_111370385.1">
    <property type="nucleotide sequence ID" value="NZ_CP029480.1"/>
</dbReference>
<accession>A0A2Z4G8B5</accession>
<evidence type="ECO:0000313" key="2">
    <source>
        <dbReference type="Proteomes" id="UP000249873"/>
    </source>
</evidence>
<reference evidence="1 2" key="1">
    <citation type="submission" date="2018-05" db="EMBL/GenBank/DDBJ databases">
        <title>Complete genome sequence of Arcticibacterium luteifluviistationis SM1504T, a cytophagaceae bacterium isolated from Arctic surface seawater.</title>
        <authorList>
            <person name="Li Y."/>
            <person name="Qin Q.-L."/>
        </authorList>
    </citation>
    <scope>NUCLEOTIDE SEQUENCE [LARGE SCALE GENOMIC DNA]</scope>
    <source>
        <strain evidence="1 2">SM1504</strain>
    </source>
</reference>
<dbReference type="OrthoDB" id="982927at2"/>
<name>A0A2Z4G8B5_9BACT</name>
<gene>
    <name evidence="1" type="ORF">DJ013_03505</name>
</gene>
<evidence type="ECO:0000313" key="1">
    <source>
        <dbReference type="EMBL" id="AWV97283.1"/>
    </source>
</evidence>
<dbReference type="Proteomes" id="UP000249873">
    <property type="component" value="Chromosome"/>
</dbReference>
<dbReference type="KEGG" id="als:DJ013_03505"/>